<evidence type="ECO:0000313" key="7">
    <source>
        <dbReference type="EMBL" id="SDU42782.1"/>
    </source>
</evidence>
<accession>A0A1H2IFA3</accession>
<dbReference type="PANTHER" id="PTHR32071:SF117">
    <property type="entry name" value="PTS-DEPENDENT DIHYDROXYACETONE KINASE OPERON REGULATORY PROTEIN-RELATED"/>
    <property type="match status" value="1"/>
</dbReference>
<dbReference type="Pfam" id="PF00158">
    <property type="entry name" value="Sigma54_activat"/>
    <property type="match status" value="1"/>
</dbReference>
<dbReference type="PANTHER" id="PTHR32071">
    <property type="entry name" value="TRANSCRIPTIONAL REGULATORY PROTEIN"/>
    <property type="match status" value="1"/>
</dbReference>
<evidence type="ECO:0000256" key="5">
    <source>
        <dbReference type="ARBA" id="ARBA00023163"/>
    </source>
</evidence>
<dbReference type="FunFam" id="3.40.50.300:FF:000006">
    <property type="entry name" value="DNA-binding transcriptional regulator NtrC"/>
    <property type="match status" value="1"/>
</dbReference>
<dbReference type="InterPro" id="IPR003593">
    <property type="entry name" value="AAA+_ATPase"/>
</dbReference>
<organism evidence="7 8">
    <name type="scientific">Desulfobacula phenolica</name>
    <dbReference type="NCBI Taxonomy" id="90732"/>
    <lineage>
        <taxon>Bacteria</taxon>
        <taxon>Pseudomonadati</taxon>
        <taxon>Thermodesulfobacteriota</taxon>
        <taxon>Desulfobacteria</taxon>
        <taxon>Desulfobacterales</taxon>
        <taxon>Desulfobacteraceae</taxon>
        <taxon>Desulfobacula</taxon>
    </lineage>
</organism>
<dbReference type="GO" id="GO:0003677">
    <property type="term" value="F:DNA binding"/>
    <property type="evidence" value="ECO:0007669"/>
    <property type="project" value="UniProtKB-KW"/>
</dbReference>
<dbReference type="AlphaFoldDB" id="A0A1H2IFA3"/>
<dbReference type="GO" id="GO:0005524">
    <property type="term" value="F:ATP binding"/>
    <property type="evidence" value="ECO:0007669"/>
    <property type="project" value="UniProtKB-KW"/>
</dbReference>
<dbReference type="Gene3D" id="1.10.10.60">
    <property type="entry name" value="Homeodomain-like"/>
    <property type="match status" value="1"/>
</dbReference>
<dbReference type="Gene3D" id="3.30.450.40">
    <property type="match status" value="1"/>
</dbReference>
<dbReference type="Gene3D" id="1.10.8.60">
    <property type="match status" value="1"/>
</dbReference>
<keyword evidence="3" id="KW-0805">Transcription regulation</keyword>
<evidence type="ECO:0000256" key="1">
    <source>
        <dbReference type="ARBA" id="ARBA00022741"/>
    </source>
</evidence>
<protein>
    <submittedName>
        <fullName evidence="7">Transcriptional regulator containing GAF, AAA-type ATPase, and DNA-binding Fis domains</fullName>
    </submittedName>
</protein>
<proteinExistence type="predicted"/>
<dbReference type="SUPFAM" id="SSF52540">
    <property type="entry name" value="P-loop containing nucleoside triphosphate hydrolases"/>
    <property type="match status" value="1"/>
</dbReference>
<dbReference type="InterPro" id="IPR027417">
    <property type="entry name" value="P-loop_NTPase"/>
</dbReference>
<dbReference type="InterPro" id="IPR029016">
    <property type="entry name" value="GAF-like_dom_sf"/>
</dbReference>
<sequence>MKRNDMDFFHQATKKICGSLNIHSVLDRCLKFLKNFIPLDSIGMNIYDPNTQSLVNVATTKSSGLIPIKSSIALPEKARQFIKEQTGKSVVILNHPEKHIVGQHIWKAFGKKKISEMVLPLEIENKGLGVIIFSAKGFDQYNSEHARLLNLLHDPFAMALANALKHQEVLRLKDLLADDNQYLNNQLHHISGDEIIGSNSGLKNVMEMVRQIAPLKSHALLIGETGAGKEVIANAIHYSSPRASGPFIKVNCGAIPENLIDSELFGHEKGAFTGAFTQKRGRFERANKGTLFLDEIGELPLQAQVRLLRVLQNKEIERVGGSQPIQVDIRIITATHRNLQEMIRKGKFREDLWFRLNVFPINIPPLRQRKSDIPALTRYFMERKAREMNFRKRPVLAPGAMEKLQAYNWPGNVRELENLVERTIILGMTGKLRKPLKFEELHPVSTNGIDQINFIPTPDLLPLNKAMKTHIRKALKMADGKVEGKDGAAAILEVNPSTLRNRMKKLGISYGRKGKSNANID</sequence>
<evidence type="ECO:0000256" key="4">
    <source>
        <dbReference type="ARBA" id="ARBA00023125"/>
    </source>
</evidence>
<name>A0A1H2IFA3_9BACT</name>
<dbReference type="CDD" id="cd00009">
    <property type="entry name" value="AAA"/>
    <property type="match status" value="1"/>
</dbReference>
<dbReference type="Gene3D" id="3.40.50.300">
    <property type="entry name" value="P-loop containing nucleotide triphosphate hydrolases"/>
    <property type="match status" value="1"/>
</dbReference>
<dbReference type="Proteomes" id="UP000199608">
    <property type="component" value="Unassembled WGS sequence"/>
</dbReference>
<reference evidence="8" key="1">
    <citation type="submission" date="2016-10" db="EMBL/GenBank/DDBJ databases">
        <authorList>
            <person name="Varghese N."/>
            <person name="Submissions S."/>
        </authorList>
    </citation>
    <scope>NUCLEOTIDE SEQUENCE [LARGE SCALE GENOMIC DNA]</scope>
    <source>
        <strain evidence="8">DSM 3384</strain>
    </source>
</reference>
<dbReference type="SMART" id="SM00382">
    <property type="entry name" value="AAA"/>
    <property type="match status" value="1"/>
</dbReference>
<evidence type="ECO:0000256" key="2">
    <source>
        <dbReference type="ARBA" id="ARBA00022840"/>
    </source>
</evidence>
<dbReference type="SUPFAM" id="SSF55781">
    <property type="entry name" value="GAF domain-like"/>
    <property type="match status" value="1"/>
</dbReference>
<keyword evidence="2" id="KW-0067">ATP-binding</keyword>
<gene>
    <name evidence="7" type="ORF">SAMN04487931_108143</name>
</gene>
<dbReference type="InterPro" id="IPR002078">
    <property type="entry name" value="Sigma_54_int"/>
</dbReference>
<dbReference type="PROSITE" id="PS00676">
    <property type="entry name" value="SIGMA54_INTERACT_2"/>
    <property type="match status" value="1"/>
</dbReference>
<dbReference type="InterPro" id="IPR058031">
    <property type="entry name" value="AAA_lid_NorR"/>
</dbReference>
<dbReference type="EMBL" id="FNLL01000008">
    <property type="protein sequence ID" value="SDU42782.1"/>
    <property type="molecule type" value="Genomic_DNA"/>
</dbReference>
<dbReference type="PROSITE" id="PS50045">
    <property type="entry name" value="SIGMA54_INTERACT_4"/>
    <property type="match status" value="1"/>
</dbReference>
<evidence type="ECO:0000256" key="3">
    <source>
        <dbReference type="ARBA" id="ARBA00023015"/>
    </source>
</evidence>
<evidence type="ECO:0000259" key="6">
    <source>
        <dbReference type="PROSITE" id="PS50045"/>
    </source>
</evidence>
<dbReference type="GO" id="GO:0006355">
    <property type="term" value="P:regulation of DNA-templated transcription"/>
    <property type="evidence" value="ECO:0007669"/>
    <property type="project" value="InterPro"/>
</dbReference>
<keyword evidence="5" id="KW-0804">Transcription</keyword>
<keyword evidence="1" id="KW-0547">Nucleotide-binding</keyword>
<feature type="domain" description="Sigma-54 factor interaction" evidence="6">
    <location>
        <begin position="195"/>
        <end position="425"/>
    </location>
</feature>
<dbReference type="Pfam" id="PF25601">
    <property type="entry name" value="AAA_lid_14"/>
    <property type="match status" value="1"/>
</dbReference>
<dbReference type="PROSITE" id="PS00688">
    <property type="entry name" value="SIGMA54_INTERACT_3"/>
    <property type="match status" value="1"/>
</dbReference>
<keyword evidence="4 7" id="KW-0238">DNA-binding</keyword>
<evidence type="ECO:0000313" key="8">
    <source>
        <dbReference type="Proteomes" id="UP000199608"/>
    </source>
</evidence>
<keyword evidence="8" id="KW-1185">Reference proteome</keyword>
<dbReference type="InterPro" id="IPR025943">
    <property type="entry name" value="Sigma_54_int_dom_ATP-bd_2"/>
</dbReference>
<dbReference type="InterPro" id="IPR025944">
    <property type="entry name" value="Sigma_54_int_dom_CS"/>
</dbReference>
<dbReference type="RefSeq" id="WP_092235483.1">
    <property type="nucleotide sequence ID" value="NZ_FNLL01000008.1"/>
</dbReference>